<dbReference type="InterPro" id="IPR008949">
    <property type="entry name" value="Isoprenoid_synthase_dom_sf"/>
</dbReference>
<dbReference type="AlphaFoldDB" id="A0A1Y2K302"/>
<evidence type="ECO:0000313" key="2">
    <source>
        <dbReference type="Proteomes" id="UP000194003"/>
    </source>
</evidence>
<dbReference type="OrthoDB" id="9807580at2"/>
<proteinExistence type="predicted"/>
<protein>
    <submittedName>
        <fullName evidence="1">Putative squalene/phytoene synthase</fullName>
    </submittedName>
</protein>
<sequence length="293" mass="32922">MSTWGGIPAAVAGDFDYCRQVVKSHPENFPVGSMLAPKSIRHHLHAVYAFARLADDFADMPGHSDDDKLQLLDDWDRRLEAATEGRADHPVFRALAHTLEETELPPELLRNLLVAFRMDVTNKRYDTIEQLDDYCRFSANPVGRIVLHLAGETDPELLPYSDAICTALQLTNHWQDLGQDPWKGRPLYIPREEMARFGVEESMILQRRFSAAAAEMMLSLTAETRALFDNGLPLLERVAWPLNMELAVTWEGGVAILERIEAMGGNTLRSRPSLDGAAKIRCLFNAVRRVASL</sequence>
<keyword evidence="2" id="KW-1185">Reference proteome</keyword>
<dbReference type="SFLD" id="SFLDS00005">
    <property type="entry name" value="Isoprenoid_Synthase_Type_I"/>
    <property type="match status" value="1"/>
</dbReference>
<dbReference type="STRING" id="1434232.MAIT1_01540"/>
<dbReference type="SFLD" id="SFLDG01212">
    <property type="entry name" value="Phytoene_synthase_like"/>
    <property type="match status" value="1"/>
</dbReference>
<evidence type="ECO:0000313" key="1">
    <source>
        <dbReference type="EMBL" id="OSM01544.1"/>
    </source>
</evidence>
<dbReference type="Pfam" id="PF00494">
    <property type="entry name" value="SQS_PSY"/>
    <property type="match status" value="1"/>
</dbReference>
<comment type="caution">
    <text evidence="1">The sequence shown here is derived from an EMBL/GenBank/DDBJ whole genome shotgun (WGS) entry which is preliminary data.</text>
</comment>
<dbReference type="InterPro" id="IPR044843">
    <property type="entry name" value="Trans_IPPS_bact-type"/>
</dbReference>
<dbReference type="CDD" id="cd00683">
    <property type="entry name" value="Trans_IPPS_HH"/>
    <property type="match status" value="1"/>
</dbReference>
<dbReference type="EMBL" id="LVJN01000020">
    <property type="protein sequence ID" value="OSM01544.1"/>
    <property type="molecule type" value="Genomic_DNA"/>
</dbReference>
<dbReference type="PANTHER" id="PTHR31480">
    <property type="entry name" value="BIFUNCTIONAL LYCOPENE CYCLASE/PHYTOENE SYNTHASE"/>
    <property type="match status" value="1"/>
</dbReference>
<dbReference type="GO" id="GO:0051996">
    <property type="term" value="F:squalene synthase [NAD(P)H] activity"/>
    <property type="evidence" value="ECO:0007669"/>
    <property type="project" value="InterPro"/>
</dbReference>
<dbReference type="InterPro" id="IPR033904">
    <property type="entry name" value="Trans_IPPS_HH"/>
</dbReference>
<name>A0A1Y2K302_9PROT</name>
<reference evidence="1 2" key="1">
    <citation type="journal article" date="2016" name="BMC Genomics">
        <title>Combined genomic and structural analyses of a cultured magnetotactic bacterium reveals its niche adaptation to a dynamic environment.</title>
        <authorList>
            <person name="Araujo A.C."/>
            <person name="Morillo V."/>
            <person name="Cypriano J."/>
            <person name="Teixeira L.C."/>
            <person name="Leao P."/>
            <person name="Lyra S."/>
            <person name="Almeida L.G."/>
            <person name="Bazylinski D.A."/>
            <person name="Vasconcellos A.T."/>
            <person name="Abreu F."/>
            <person name="Lins U."/>
        </authorList>
    </citation>
    <scope>NUCLEOTIDE SEQUENCE [LARGE SCALE GENOMIC DNA]</scope>
    <source>
        <strain evidence="1 2">IT-1</strain>
    </source>
</reference>
<dbReference type="SFLD" id="SFLDG01018">
    <property type="entry name" value="Squalene/Phytoene_Synthase_Lik"/>
    <property type="match status" value="1"/>
</dbReference>
<dbReference type="RefSeq" id="WP_085443427.1">
    <property type="nucleotide sequence ID" value="NZ_LVJN01000020.1"/>
</dbReference>
<dbReference type="SUPFAM" id="SSF48576">
    <property type="entry name" value="Terpenoid synthases"/>
    <property type="match status" value="1"/>
</dbReference>
<dbReference type="InterPro" id="IPR017827">
    <property type="entry name" value="HSQ_synthase_HpnC"/>
</dbReference>
<dbReference type="NCBIfam" id="TIGR03464">
    <property type="entry name" value="HpnC"/>
    <property type="match status" value="1"/>
</dbReference>
<accession>A0A1Y2K302</accession>
<gene>
    <name evidence="1" type="ORF">MAIT1_01540</name>
</gene>
<dbReference type="Gene3D" id="1.10.600.10">
    <property type="entry name" value="Farnesyl Diphosphate Synthase"/>
    <property type="match status" value="1"/>
</dbReference>
<dbReference type="GO" id="GO:0016114">
    <property type="term" value="P:terpenoid biosynthetic process"/>
    <property type="evidence" value="ECO:0007669"/>
    <property type="project" value="UniProtKB-ARBA"/>
</dbReference>
<dbReference type="Proteomes" id="UP000194003">
    <property type="component" value="Unassembled WGS sequence"/>
</dbReference>
<organism evidence="1 2">
    <name type="scientific">Magnetofaba australis IT-1</name>
    <dbReference type="NCBI Taxonomy" id="1434232"/>
    <lineage>
        <taxon>Bacteria</taxon>
        <taxon>Pseudomonadati</taxon>
        <taxon>Pseudomonadota</taxon>
        <taxon>Magnetococcia</taxon>
        <taxon>Magnetococcales</taxon>
        <taxon>Magnetococcaceae</taxon>
        <taxon>Magnetofaba</taxon>
    </lineage>
</organism>
<dbReference type="GO" id="GO:0004311">
    <property type="term" value="F:geranylgeranyl diphosphate synthase activity"/>
    <property type="evidence" value="ECO:0007669"/>
    <property type="project" value="InterPro"/>
</dbReference>
<dbReference type="InterPro" id="IPR002060">
    <property type="entry name" value="Squ/phyt_synthse"/>
</dbReference>